<reference evidence="2 3" key="1">
    <citation type="submission" date="2019-02" db="EMBL/GenBank/DDBJ databases">
        <title>Deep-cultivation of Planctomycetes and their phenomic and genomic characterization uncovers novel biology.</title>
        <authorList>
            <person name="Wiegand S."/>
            <person name="Jogler M."/>
            <person name="Boedeker C."/>
            <person name="Pinto D."/>
            <person name="Vollmers J."/>
            <person name="Rivas-Marin E."/>
            <person name="Kohn T."/>
            <person name="Peeters S.H."/>
            <person name="Heuer A."/>
            <person name="Rast P."/>
            <person name="Oberbeckmann S."/>
            <person name="Bunk B."/>
            <person name="Jeske O."/>
            <person name="Meyerdierks A."/>
            <person name="Storesund J.E."/>
            <person name="Kallscheuer N."/>
            <person name="Luecker S."/>
            <person name="Lage O.M."/>
            <person name="Pohl T."/>
            <person name="Merkel B.J."/>
            <person name="Hornburger P."/>
            <person name="Mueller R.-W."/>
            <person name="Bruemmer F."/>
            <person name="Labrenz M."/>
            <person name="Spormann A.M."/>
            <person name="Op Den Camp H."/>
            <person name="Overmann J."/>
            <person name="Amann R."/>
            <person name="Jetten M.S.M."/>
            <person name="Mascher T."/>
            <person name="Medema M.H."/>
            <person name="Devos D.P."/>
            <person name="Kaster A.-K."/>
            <person name="Ovreas L."/>
            <person name="Rohde M."/>
            <person name="Galperin M.Y."/>
            <person name="Jogler C."/>
        </authorList>
    </citation>
    <scope>NUCLEOTIDE SEQUENCE [LARGE SCALE GENOMIC DNA]</scope>
    <source>
        <strain evidence="2 3">KOR42</strain>
    </source>
</reference>
<accession>A0A5C5WIM0</accession>
<dbReference type="EMBL" id="SIHI01000016">
    <property type="protein sequence ID" value="TWT49979.1"/>
    <property type="molecule type" value="Genomic_DNA"/>
</dbReference>
<keyword evidence="1" id="KW-0812">Transmembrane</keyword>
<sequence length="418" mass="45147">MNRPHSLKKSFDRPVPRAGVSVSEIVVVLIIVFIVIGLGAPVLMRLREQSRDVQCQNHLRQIGVAFLQFADENDATQLSTGAHDFLSDGCPIEFGWVSDLYHLKRLSGATLHCPSHSLTHAEGVADLVGTPGTPSVTRMPADLNFRLGGECADFLVEAKDGEPVGDGKLPPGDSGRIEMASEMIRSGMTTNYAPSWYLARSGIAWERADDGLWQTSPDWPVSERGATFGPLNLRLLAISPIPQQNIPLLAEGTPTIKVSETLASVNGLTQGEHLVAAMLNGPVTWDQSTDSFVSLPPGTVADRLPVDDCETGPFCGDELPTAEVEGDGGVDGKIWLQDTRNWAPQHPDFAAGVMTLNILMADGSVKKVRDLNSDNWINPGFPIPNDSELSVPTVELLPFQVYSGSIVPHSLSRENFLD</sequence>
<dbReference type="OrthoDB" id="254023at2"/>
<dbReference type="SUPFAM" id="SSF54523">
    <property type="entry name" value="Pili subunits"/>
    <property type="match status" value="1"/>
</dbReference>
<dbReference type="InterPro" id="IPR045584">
    <property type="entry name" value="Pilin-like"/>
</dbReference>
<evidence type="ECO:0000313" key="2">
    <source>
        <dbReference type="EMBL" id="TWT49979.1"/>
    </source>
</evidence>
<proteinExistence type="predicted"/>
<keyword evidence="1" id="KW-1133">Transmembrane helix</keyword>
<comment type="caution">
    <text evidence="2">The sequence shown here is derived from an EMBL/GenBank/DDBJ whole genome shotgun (WGS) entry which is preliminary data.</text>
</comment>
<evidence type="ECO:0000256" key="1">
    <source>
        <dbReference type="SAM" id="Phobius"/>
    </source>
</evidence>
<organism evidence="2 3">
    <name type="scientific">Thalassoglobus neptunius</name>
    <dbReference type="NCBI Taxonomy" id="1938619"/>
    <lineage>
        <taxon>Bacteria</taxon>
        <taxon>Pseudomonadati</taxon>
        <taxon>Planctomycetota</taxon>
        <taxon>Planctomycetia</taxon>
        <taxon>Planctomycetales</taxon>
        <taxon>Planctomycetaceae</taxon>
        <taxon>Thalassoglobus</taxon>
    </lineage>
</organism>
<gene>
    <name evidence="2" type="ORF">KOR42_37970</name>
</gene>
<dbReference type="Proteomes" id="UP000317243">
    <property type="component" value="Unassembled WGS sequence"/>
</dbReference>
<name>A0A5C5WIM0_9PLAN</name>
<keyword evidence="3" id="KW-1185">Reference proteome</keyword>
<feature type="transmembrane region" description="Helical" evidence="1">
    <location>
        <begin position="20"/>
        <end position="44"/>
    </location>
</feature>
<keyword evidence="1" id="KW-0472">Membrane</keyword>
<dbReference type="AlphaFoldDB" id="A0A5C5WIM0"/>
<protein>
    <recommendedName>
        <fullName evidence="4">Type II secretion system protein G</fullName>
    </recommendedName>
</protein>
<evidence type="ECO:0008006" key="4">
    <source>
        <dbReference type="Google" id="ProtNLM"/>
    </source>
</evidence>
<dbReference type="RefSeq" id="WP_146511225.1">
    <property type="nucleotide sequence ID" value="NZ_SIHI01000016.1"/>
</dbReference>
<evidence type="ECO:0000313" key="3">
    <source>
        <dbReference type="Proteomes" id="UP000317243"/>
    </source>
</evidence>